<feature type="transmembrane region" description="Helical" evidence="5">
    <location>
        <begin position="277"/>
        <end position="302"/>
    </location>
</feature>
<keyword evidence="2 5" id="KW-0812">Transmembrane</keyword>
<dbReference type="EMBL" id="GFDL01009358">
    <property type="protein sequence ID" value="JAV25687.1"/>
    <property type="molecule type" value="Transcribed_RNA"/>
</dbReference>
<feature type="compositionally biased region" description="Low complexity" evidence="6">
    <location>
        <begin position="83"/>
        <end position="97"/>
    </location>
</feature>
<organism evidence="7">
    <name type="scientific">Culex tarsalis</name>
    <name type="common">Encephalitis mosquito</name>
    <dbReference type="NCBI Taxonomy" id="7177"/>
    <lineage>
        <taxon>Eukaryota</taxon>
        <taxon>Metazoa</taxon>
        <taxon>Ecdysozoa</taxon>
        <taxon>Arthropoda</taxon>
        <taxon>Hexapoda</taxon>
        <taxon>Insecta</taxon>
        <taxon>Pterygota</taxon>
        <taxon>Neoptera</taxon>
        <taxon>Endopterygota</taxon>
        <taxon>Diptera</taxon>
        <taxon>Nematocera</taxon>
        <taxon>Culicoidea</taxon>
        <taxon>Culicidae</taxon>
        <taxon>Culicinae</taxon>
        <taxon>Culicini</taxon>
        <taxon>Culex</taxon>
        <taxon>Culex</taxon>
    </lineage>
</organism>
<evidence type="ECO:0000256" key="5">
    <source>
        <dbReference type="RuleBase" id="RU363122"/>
    </source>
</evidence>
<name>A0A1Q3FDP4_CULTA</name>
<feature type="transmembrane region" description="Helical" evidence="5">
    <location>
        <begin position="233"/>
        <end position="257"/>
    </location>
</feature>
<feature type="transmembrane region" description="Helical" evidence="5">
    <location>
        <begin position="172"/>
        <end position="195"/>
    </location>
</feature>
<feature type="compositionally biased region" description="Polar residues" evidence="6">
    <location>
        <begin position="45"/>
        <end position="82"/>
    </location>
</feature>
<comment type="subcellular location">
    <subcellularLocation>
        <location evidence="1 5">Membrane</location>
        <topology evidence="1 5">Multi-pass membrane protein</topology>
    </subcellularLocation>
</comment>
<feature type="region of interest" description="Disordered" evidence="6">
    <location>
        <begin position="1"/>
        <end position="112"/>
    </location>
</feature>
<proteinExistence type="inferred from homology"/>
<dbReference type="GO" id="GO:0055038">
    <property type="term" value="C:recycling endosome membrane"/>
    <property type="evidence" value="ECO:0007669"/>
    <property type="project" value="TreeGrafter"/>
</dbReference>
<reference evidence="7" key="1">
    <citation type="submission" date="2017-01" db="EMBL/GenBank/DDBJ databases">
        <title>A deep insight into the sialotranscriptome of adult male and female Cluex tarsalis mosquitoes.</title>
        <authorList>
            <person name="Ribeiro J.M."/>
            <person name="Moreira F."/>
            <person name="Bernard K.A."/>
            <person name="Calvo E."/>
        </authorList>
    </citation>
    <scope>NUCLEOTIDE SEQUENCE</scope>
    <source>
        <strain evidence="7">Kern County</strain>
        <tissue evidence="7">Salivary glands</tissue>
    </source>
</reference>
<evidence type="ECO:0000256" key="3">
    <source>
        <dbReference type="ARBA" id="ARBA00022989"/>
    </source>
</evidence>
<dbReference type="GO" id="GO:0032588">
    <property type="term" value="C:trans-Golgi network membrane"/>
    <property type="evidence" value="ECO:0007669"/>
    <property type="project" value="TreeGrafter"/>
</dbReference>
<feature type="compositionally biased region" description="Polar residues" evidence="6">
    <location>
        <begin position="25"/>
        <end position="37"/>
    </location>
</feature>
<keyword evidence="5" id="KW-0813">Transport</keyword>
<dbReference type="PANTHER" id="PTHR10687">
    <property type="entry name" value="SECRETORY CARRIER-ASSOCIATED MEMBRANE PROTEIN SCAMP"/>
    <property type="match status" value="1"/>
</dbReference>
<dbReference type="Pfam" id="PF04144">
    <property type="entry name" value="SCAMP"/>
    <property type="match status" value="1"/>
</dbReference>
<keyword evidence="4 5" id="KW-0472">Membrane</keyword>
<keyword evidence="3 5" id="KW-1133">Transmembrane helix</keyword>
<evidence type="ECO:0000256" key="6">
    <source>
        <dbReference type="SAM" id="MobiDB-lite"/>
    </source>
</evidence>
<comment type="similarity">
    <text evidence="5">Belongs to the SCAMP family.</text>
</comment>
<evidence type="ECO:0000256" key="4">
    <source>
        <dbReference type="ARBA" id="ARBA00023136"/>
    </source>
</evidence>
<sequence length="360" mass="39634">MSGFDDNPFGEPIVDNPFADPSIQAVRNSSVNAQQTLDDYDPFSNEPSSGNNARSNNQQQQPATLQPSSQTVPAYSQSGAQYSSNASVPGAGPSPAAMTQISTAELQRRQDELEKKAQELERREAELMNSANASRPNNWPPLPSFCPVQPCFYHDINIDIPAEFQKIVQNLYYLWMFYALVMIVNILGGLVILFHSGDFRTFGLGMFYAILFTPASFLCWYRPAYKAFKNDSSFNFMMFFFIFFFQTLVTIVQTIGFPGSGTCGIIMAITQFGGGGIGILVGIFVLAIAFGYGACAAGNIFMLSKIHAIYRSGTETNRITMDKARQEFQSGFFGNQIVRDAAAGAARATVQSQFNQNSVY</sequence>
<dbReference type="GO" id="GO:0015031">
    <property type="term" value="P:protein transport"/>
    <property type="evidence" value="ECO:0007669"/>
    <property type="project" value="InterPro"/>
</dbReference>
<dbReference type="PANTHER" id="PTHR10687:SF2">
    <property type="entry name" value="SECRETORY CARRIER-ASSOCIATED MEMBRANE PROTEIN"/>
    <property type="match status" value="1"/>
</dbReference>
<dbReference type="InterPro" id="IPR007273">
    <property type="entry name" value="SCAMP"/>
</dbReference>
<evidence type="ECO:0000256" key="1">
    <source>
        <dbReference type="ARBA" id="ARBA00004141"/>
    </source>
</evidence>
<evidence type="ECO:0000313" key="7">
    <source>
        <dbReference type="EMBL" id="JAV25687.1"/>
    </source>
</evidence>
<evidence type="ECO:0000256" key="2">
    <source>
        <dbReference type="ARBA" id="ARBA00022692"/>
    </source>
</evidence>
<protein>
    <recommendedName>
        <fullName evidence="5">Secretory carrier-associated membrane protein</fullName>
        <shortName evidence="5">Secretory carrier membrane protein</shortName>
    </recommendedName>
</protein>
<feature type="transmembrane region" description="Helical" evidence="5">
    <location>
        <begin position="201"/>
        <end position="221"/>
    </location>
</feature>
<dbReference type="AlphaFoldDB" id="A0A1Q3FDP4"/>
<accession>A0A1Q3FDP4</accession>